<feature type="compositionally biased region" description="Basic and acidic residues" evidence="1">
    <location>
        <begin position="234"/>
        <end position="244"/>
    </location>
</feature>
<feature type="compositionally biased region" description="Low complexity" evidence="1">
    <location>
        <begin position="216"/>
        <end position="226"/>
    </location>
</feature>
<dbReference type="EMBL" id="JAZBJP010000002">
    <property type="protein sequence ID" value="MEE4419525.1"/>
    <property type="molecule type" value="Genomic_DNA"/>
</dbReference>
<sequence length="262" mass="27477">MTTPAPAAPQEPTPAEPGTQPEPTTPEKTPAAPTPPEPTAPATPAEPATEQPTEQKAKAPKFEGEFDPARFEKLVENLRGDVSAEKAKREAAEKKAKGDQADLMKRVAKAFGLETDEEKPPTPEQLAQQLEGARGETKASRDQARQTQVELAVYKTAGQHGGDPDALLDSRSFASAIAKLDPEADGFAGEVEKAVTAAVEANPKLAAKAPEKKPEATPAGGAPMSGAPGGKRQLGAEDAKRMTPEEINQAVAEGRFRSYLGS</sequence>
<proteinExistence type="predicted"/>
<evidence type="ECO:0000313" key="2">
    <source>
        <dbReference type="EMBL" id="MEE4419525.1"/>
    </source>
</evidence>
<feature type="compositionally biased region" description="Low complexity" evidence="1">
    <location>
        <begin position="16"/>
        <end position="31"/>
    </location>
</feature>
<feature type="compositionally biased region" description="Pro residues" evidence="1">
    <location>
        <begin position="1"/>
        <end position="15"/>
    </location>
</feature>
<keyword evidence="3" id="KW-1185">Reference proteome</keyword>
<feature type="compositionally biased region" description="Basic and acidic residues" evidence="1">
    <location>
        <begin position="53"/>
        <end position="100"/>
    </location>
</feature>
<evidence type="ECO:0008006" key="4">
    <source>
        <dbReference type="Google" id="ProtNLM"/>
    </source>
</evidence>
<comment type="caution">
    <text evidence="2">The sequence shown here is derived from an EMBL/GenBank/DDBJ whole genome shotgun (WGS) entry which is preliminary data.</text>
</comment>
<feature type="compositionally biased region" description="Basic and acidic residues" evidence="1">
    <location>
        <begin position="133"/>
        <end position="144"/>
    </location>
</feature>
<evidence type="ECO:0000256" key="1">
    <source>
        <dbReference type="SAM" id="MobiDB-lite"/>
    </source>
</evidence>
<feature type="region of interest" description="Disordered" evidence="1">
    <location>
        <begin position="1"/>
        <end position="100"/>
    </location>
</feature>
<feature type="region of interest" description="Disordered" evidence="1">
    <location>
        <begin position="203"/>
        <end position="262"/>
    </location>
</feature>
<gene>
    <name evidence="2" type="ORF">V2J85_09190</name>
</gene>
<protein>
    <recommendedName>
        <fullName evidence="4">Scaffolding protein</fullName>
    </recommendedName>
</protein>
<dbReference type="RefSeq" id="WP_330821187.1">
    <property type="nucleotide sequence ID" value="NZ_JAZBJP010000002.1"/>
</dbReference>
<evidence type="ECO:0000313" key="3">
    <source>
        <dbReference type="Proteomes" id="UP001307760"/>
    </source>
</evidence>
<feature type="compositionally biased region" description="Pro residues" evidence="1">
    <location>
        <begin position="32"/>
        <end position="41"/>
    </location>
</feature>
<dbReference type="Proteomes" id="UP001307760">
    <property type="component" value="Unassembled WGS sequence"/>
</dbReference>
<organism evidence="2 3">
    <name type="scientific">Streptomyces bugieae</name>
    <dbReference type="NCBI Taxonomy" id="3098223"/>
    <lineage>
        <taxon>Bacteria</taxon>
        <taxon>Bacillati</taxon>
        <taxon>Actinomycetota</taxon>
        <taxon>Actinomycetes</taxon>
        <taxon>Kitasatosporales</taxon>
        <taxon>Streptomycetaceae</taxon>
        <taxon>Streptomyces</taxon>
    </lineage>
</organism>
<reference evidence="2 3" key="1">
    <citation type="submission" date="2023-12" db="EMBL/GenBank/DDBJ databases">
        <title>30 novel species of actinomycetes from the DSMZ collection.</title>
        <authorList>
            <person name="Nouioui I."/>
        </authorList>
    </citation>
    <scope>NUCLEOTIDE SEQUENCE [LARGE SCALE GENOMIC DNA]</scope>
    <source>
        <strain evidence="2 3">DSM 41528</strain>
    </source>
</reference>
<feature type="compositionally biased region" description="Low complexity" evidence="1">
    <location>
        <begin position="42"/>
        <end position="52"/>
    </location>
</feature>
<name>A0ABU7NKX1_9ACTN</name>
<feature type="region of interest" description="Disordered" evidence="1">
    <location>
        <begin position="112"/>
        <end position="146"/>
    </location>
</feature>
<accession>A0ABU7NKX1</accession>